<organism evidence="2 3">
    <name type="scientific">Legionella lytica</name>
    <dbReference type="NCBI Taxonomy" id="96232"/>
    <lineage>
        <taxon>Bacteria</taxon>
        <taxon>Pseudomonadati</taxon>
        <taxon>Pseudomonadota</taxon>
        <taxon>Gammaproteobacteria</taxon>
        <taxon>Legionellales</taxon>
        <taxon>Legionellaceae</taxon>
        <taxon>Legionella</taxon>
    </lineage>
</organism>
<accession>A0ABW8D8X5</accession>
<dbReference type="PANTHER" id="PTHR31527:SF0">
    <property type="entry name" value="RE64534P"/>
    <property type="match status" value="1"/>
</dbReference>
<sequence>MTNFMDELKQSFFNFIENPFFPCIGAKAAIKKNCLEILVANSIDSSNDDIEILVGIYQFLTRWKKKKNVLQTFGVIFEHSLGITEREFEAFLWERLQNLHNLDKEIYGWDKNVSDNLDSAQFSISIGEHGFFVVGLHPHSSRKSRRFIRPALIFNLHEQFEQLKRNGKFEPMKNKIRERDLYFSGSVNPMLNDFGKESEALQYSGRLSDAHDVVPFVKNPPSEIPWNLINPCSGKSFILNKGDLLIVEDVEGEQVSDLFCISLDDNSEFLSSGKSIDTNGKIILSTGDTLYSNQSNAMLRIINDDVGKHDFIFAPCSRETFHILYGETEERTGCYEHLAQAFKPFNFPAKNISTTFNIFMNVHITPKGLTKVRPPLSKTGDKIMFQSCMNLLVGLTACSAPESNNYSFKPIRYKILKKSIIE</sequence>
<dbReference type="Proteomes" id="UP001615550">
    <property type="component" value="Unassembled WGS sequence"/>
</dbReference>
<dbReference type="Pfam" id="PF09347">
    <property type="entry name" value="DUF1989"/>
    <property type="match status" value="1"/>
</dbReference>
<proteinExistence type="predicted"/>
<dbReference type="NCBIfam" id="NF041366">
    <property type="entry name" value="GntA_guanitoxin"/>
    <property type="match status" value="1"/>
</dbReference>
<dbReference type="RefSeq" id="WP_400188058.1">
    <property type="nucleotide sequence ID" value="NZ_JBGORX010000004.1"/>
</dbReference>
<evidence type="ECO:0000259" key="1">
    <source>
        <dbReference type="Pfam" id="PF09347"/>
    </source>
</evidence>
<dbReference type="PANTHER" id="PTHR31527">
    <property type="entry name" value="RE64534P"/>
    <property type="match status" value="1"/>
</dbReference>
<keyword evidence="3" id="KW-1185">Reference proteome</keyword>
<reference evidence="2 3" key="1">
    <citation type="submission" date="2024-08" db="EMBL/GenBank/DDBJ databases">
        <title>Draft Genome Sequence of Legionella lytica strain DSB2004, Isolated From a Fire Sprinkler System.</title>
        <authorList>
            <person name="Everhart A.D."/>
            <person name="Kidane D.T."/>
            <person name="Farone A.L."/>
            <person name="Farone M.B."/>
        </authorList>
    </citation>
    <scope>NUCLEOTIDE SEQUENCE [LARGE SCALE GENOMIC DNA]</scope>
    <source>
        <strain evidence="2 3">DSB2004</strain>
    </source>
</reference>
<dbReference type="InterPro" id="IPR018959">
    <property type="entry name" value="DUF1989"/>
</dbReference>
<name>A0ABW8D8X5_9GAMM</name>
<evidence type="ECO:0000313" key="2">
    <source>
        <dbReference type="EMBL" id="MFJ1269168.1"/>
    </source>
</evidence>
<dbReference type="EMBL" id="JBGORX010000004">
    <property type="protein sequence ID" value="MFJ1269168.1"/>
    <property type="molecule type" value="Genomic_DNA"/>
</dbReference>
<protein>
    <submittedName>
        <fullName evidence="2">Guanitoxin biosynthesis heme-dependent pre-guanitoxin N-hydroxylase GntA</fullName>
    </submittedName>
</protein>
<gene>
    <name evidence="2" type="primary">gntA</name>
    <name evidence="2" type="ORF">ACD661_11430</name>
</gene>
<dbReference type="InterPro" id="IPR014988">
    <property type="entry name" value="Uncharacterised_YqcI/YcgG"/>
</dbReference>
<feature type="domain" description="DUF1989" evidence="1">
    <location>
        <begin position="229"/>
        <end position="392"/>
    </location>
</feature>
<comment type="caution">
    <text evidence="2">The sequence shown here is derived from an EMBL/GenBank/DDBJ whole genome shotgun (WGS) entry which is preliminary data.</text>
</comment>
<evidence type="ECO:0000313" key="3">
    <source>
        <dbReference type="Proteomes" id="UP001615550"/>
    </source>
</evidence>
<dbReference type="Pfam" id="PF08892">
    <property type="entry name" value="YqcI_YcgG"/>
    <property type="match status" value="1"/>
</dbReference>